<proteinExistence type="predicted"/>
<evidence type="ECO:0000313" key="2">
    <source>
        <dbReference type="Proteomes" id="UP000076532"/>
    </source>
</evidence>
<name>A0A165X4Q5_9AGAM</name>
<dbReference type="AlphaFoldDB" id="A0A165X4Q5"/>
<dbReference type="Proteomes" id="UP000076532">
    <property type="component" value="Unassembled WGS sequence"/>
</dbReference>
<accession>A0A165X4Q5</accession>
<protein>
    <submittedName>
        <fullName evidence="1">Uncharacterized protein</fullName>
    </submittedName>
</protein>
<dbReference type="EMBL" id="KV417728">
    <property type="protein sequence ID" value="KZP08200.1"/>
    <property type="molecule type" value="Genomic_DNA"/>
</dbReference>
<keyword evidence="2" id="KW-1185">Reference proteome</keyword>
<reference evidence="1 2" key="1">
    <citation type="journal article" date="2016" name="Mol. Biol. Evol.">
        <title>Comparative Genomics of Early-Diverging Mushroom-Forming Fungi Provides Insights into the Origins of Lignocellulose Decay Capabilities.</title>
        <authorList>
            <person name="Nagy L.G."/>
            <person name="Riley R."/>
            <person name="Tritt A."/>
            <person name="Adam C."/>
            <person name="Daum C."/>
            <person name="Floudas D."/>
            <person name="Sun H."/>
            <person name="Yadav J.S."/>
            <person name="Pangilinan J."/>
            <person name="Larsson K.H."/>
            <person name="Matsuura K."/>
            <person name="Barry K."/>
            <person name="Labutti K."/>
            <person name="Kuo R."/>
            <person name="Ohm R.A."/>
            <person name="Bhattacharya S.S."/>
            <person name="Shirouzu T."/>
            <person name="Yoshinaga Y."/>
            <person name="Martin F.M."/>
            <person name="Grigoriev I.V."/>
            <person name="Hibbett D.S."/>
        </authorList>
    </citation>
    <scope>NUCLEOTIDE SEQUENCE [LARGE SCALE GENOMIC DNA]</scope>
    <source>
        <strain evidence="1 2">CBS 109695</strain>
    </source>
</reference>
<organism evidence="1 2">
    <name type="scientific">Athelia psychrophila</name>
    <dbReference type="NCBI Taxonomy" id="1759441"/>
    <lineage>
        <taxon>Eukaryota</taxon>
        <taxon>Fungi</taxon>
        <taxon>Dikarya</taxon>
        <taxon>Basidiomycota</taxon>
        <taxon>Agaricomycotina</taxon>
        <taxon>Agaricomycetes</taxon>
        <taxon>Agaricomycetidae</taxon>
        <taxon>Atheliales</taxon>
        <taxon>Atheliaceae</taxon>
        <taxon>Athelia</taxon>
    </lineage>
</organism>
<gene>
    <name evidence="1" type="ORF">FIBSPDRAFT_266508</name>
</gene>
<sequence length="62" mass="6858">MEQVHGASVLLESTGAAGHLSIFKIVGSDVIQRDLLDVVLAWNTQKAIYWVMQTTEGEQTRD</sequence>
<evidence type="ECO:0000313" key="1">
    <source>
        <dbReference type="EMBL" id="KZP08200.1"/>
    </source>
</evidence>